<comment type="caution">
    <text evidence="2">The sequence shown here is derived from an EMBL/GenBank/DDBJ whole genome shotgun (WGS) entry which is preliminary data.</text>
</comment>
<dbReference type="AlphaFoldDB" id="A0A853JRI6"/>
<reference evidence="2 5" key="2">
    <citation type="submission" date="2020-07" db="EMBL/GenBank/DDBJ databases">
        <title>Organ Donor 1.</title>
        <authorList>
            <person name="Marsh A.J."/>
            <person name="Azcarate-Peril M.A."/>
        </authorList>
    </citation>
    <scope>NUCLEOTIDE SEQUENCE [LARGE SCALE GENOMIC DNA]</scope>
    <source>
        <strain evidence="2 5">AMC0717</strain>
    </source>
</reference>
<accession>A0A853JRI6</accession>
<dbReference type="HOGENOM" id="CLU_059388_0_0_9"/>
<dbReference type="EMBL" id="FRBP01000013">
    <property type="protein sequence ID" value="SHM23411.1"/>
    <property type="molecule type" value="Genomic_DNA"/>
</dbReference>
<protein>
    <submittedName>
        <fullName evidence="2 3">Uroporphyrinogen decarboxylase</fullName>
    </submittedName>
</protein>
<dbReference type="EMBL" id="JACCKS010000017">
    <property type="protein sequence ID" value="NZA39174.1"/>
    <property type="molecule type" value="Genomic_DNA"/>
</dbReference>
<dbReference type="KEGG" id="elm:ELI_2485"/>
<sequence>MLSNKTIQEERTQLFKNVFDGKVPKRVPIDIDFSWDAAIEYAELDLKTAQWDMKQWPIFYEKMAQEFQNDKLPLTRSNRTPRFYQILQAKSFVMSDSGYMQHPEISCLEVDEYDEFIKDPYNFMTEVLLPRLYPSIQNDTIFSALNFAKAYKAYHDSMQYMTEIADCMTDKYGYAVLPPGAGTEAPFDYLADLIRSFTNINKDIRRFPQKVEEACEALLPLTCKAAIGPVQNQYARCFIPLHMAPFLNKKQFERFWWPTFQKLMKYIFENNMGAWIFCEHDWSDKLDYLAELEGRVYMCFEYGDPSKIKKIVGKNHIVSGLYPISYLQTKSKQECIDEAKRLLDIMAPGGGYIFSTDKIIFSLKGQIAENLKAVLETVREYGQY</sequence>
<dbReference type="InterPro" id="IPR038071">
    <property type="entry name" value="UROD/MetE-like_sf"/>
</dbReference>
<evidence type="ECO:0000313" key="3">
    <source>
        <dbReference type="EMBL" id="SHM23411.1"/>
    </source>
</evidence>
<dbReference type="SUPFAM" id="SSF51726">
    <property type="entry name" value="UROD/MetE-like"/>
    <property type="match status" value="1"/>
</dbReference>
<dbReference type="eggNOG" id="COG0407">
    <property type="taxonomic scope" value="Bacteria"/>
</dbReference>
<evidence type="ECO:0000313" key="5">
    <source>
        <dbReference type="Proteomes" id="UP000586254"/>
    </source>
</evidence>
<gene>
    <name evidence="2" type="ORF">H0N91_13825</name>
    <name evidence="3" type="ORF">SAMN04515649_11368</name>
</gene>
<dbReference type="Pfam" id="PF01208">
    <property type="entry name" value="URO-D"/>
    <property type="match status" value="1"/>
</dbReference>
<dbReference type="GO" id="GO:0004853">
    <property type="term" value="F:uroporphyrinogen decarboxylase activity"/>
    <property type="evidence" value="ECO:0007669"/>
    <property type="project" value="InterPro"/>
</dbReference>
<dbReference type="Gene3D" id="3.20.20.210">
    <property type="match status" value="1"/>
</dbReference>
<dbReference type="Proteomes" id="UP000184012">
    <property type="component" value="Unassembled WGS sequence"/>
</dbReference>
<evidence type="ECO:0000259" key="1">
    <source>
        <dbReference type="Pfam" id="PF01208"/>
    </source>
</evidence>
<reference evidence="3 4" key="1">
    <citation type="submission" date="2016-11" db="EMBL/GenBank/DDBJ databases">
        <authorList>
            <person name="Varghese N."/>
            <person name="Submissions S."/>
        </authorList>
    </citation>
    <scope>NUCLEOTIDE SEQUENCE [LARGE SCALE GENOMIC DNA]</scope>
    <source>
        <strain evidence="3 4">FD</strain>
    </source>
</reference>
<feature type="domain" description="Uroporphyrinogen decarboxylase (URO-D)" evidence="1">
    <location>
        <begin position="135"/>
        <end position="381"/>
    </location>
</feature>
<dbReference type="Proteomes" id="UP000586254">
    <property type="component" value="Unassembled WGS sequence"/>
</dbReference>
<dbReference type="RefSeq" id="WP_013380788.1">
    <property type="nucleotide sequence ID" value="NC_014624.2"/>
</dbReference>
<dbReference type="InterPro" id="IPR000257">
    <property type="entry name" value="Uroporphyrinogen_deCOase"/>
</dbReference>
<name>A0A853JRI6_9FIRM</name>
<proteinExistence type="predicted"/>
<dbReference type="GO" id="GO:0006779">
    <property type="term" value="P:porphyrin-containing compound biosynthetic process"/>
    <property type="evidence" value="ECO:0007669"/>
    <property type="project" value="InterPro"/>
</dbReference>
<dbReference type="GeneID" id="68363560"/>
<organism evidence="2 5">
    <name type="scientific">Eubacterium callanderi</name>
    <dbReference type="NCBI Taxonomy" id="53442"/>
    <lineage>
        <taxon>Bacteria</taxon>
        <taxon>Bacillati</taxon>
        <taxon>Bacillota</taxon>
        <taxon>Clostridia</taxon>
        <taxon>Eubacteriales</taxon>
        <taxon>Eubacteriaceae</taxon>
        <taxon>Eubacterium</taxon>
    </lineage>
</organism>
<evidence type="ECO:0000313" key="2">
    <source>
        <dbReference type="EMBL" id="NZA39174.1"/>
    </source>
</evidence>
<evidence type="ECO:0000313" key="4">
    <source>
        <dbReference type="Proteomes" id="UP000184012"/>
    </source>
</evidence>